<evidence type="ECO:0000256" key="5">
    <source>
        <dbReference type="SAM" id="SignalP"/>
    </source>
</evidence>
<dbReference type="InterPro" id="IPR010104">
    <property type="entry name" value="TonB_rcpt_bac"/>
</dbReference>
<reference evidence="8 9" key="1">
    <citation type="submission" date="2017-11" db="EMBL/GenBank/DDBJ databases">
        <title>Complete genome sequence of Sphingomonas sp. Strain Cra20, a psychrotolerant potential plant growth promoting rhizobacteria.</title>
        <authorList>
            <person name="Luo Y."/>
        </authorList>
    </citation>
    <scope>NUCLEOTIDE SEQUENCE [LARGE SCALE GENOMIC DNA]</scope>
    <source>
        <strain evidence="8 9">Cra20</strain>
    </source>
</reference>
<dbReference type="KEGG" id="sphc:CVN68_10805"/>
<evidence type="ECO:0000313" key="9">
    <source>
        <dbReference type="Proteomes" id="UP000229081"/>
    </source>
</evidence>
<keyword evidence="2 4" id="KW-0472">Membrane</keyword>
<evidence type="ECO:0000256" key="2">
    <source>
        <dbReference type="ARBA" id="ARBA00023136"/>
    </source>
</evidence>
<comment type="subcellular location">
    <subcellularLocation>
        <location evidence="1 4">Cell outer membrane</location>
    </subcellularLocation>
</comment>
<dbReference type="OrthoDB" id="5476657at2"/>
<evidence type="ECO:0000259" key="7">
    <source>
        <dbReference type="Pfam" id="PF07715"/>
    </source>
</evidence>
<evidence type="ECO:0000313" key="8">
    <source>
        <dbReference type="EMBL" id="ATY32403.1"/>
    </source>
</evidence>
<dbReference type="EMBL" id="CP024923">
    <property type="protein sequence ID" value="ATY32403.1"/>
    <property type="molecule type" value="Genomic_DNA"/>
</dbReference>
<dbReference type="GO" id="GO:0009279">
    <property type="term" value="C:cell outer membrane"/>
    <property type="evidence" value="ECO:0007669"/>
    <property type="project" value="UniProtKB-SubCell"/>
</dbReference>
<evidence type="ECO:0000256" key="4">
    <source>
        <dbReference type="RuleBase" id="RU003357"/>
    </source>
</evidence>
<feature type="chain" id="PRO_5014959653" evidence="5">
    <location>
        <begin position="32"/>
        <end position="1009"/>
    </location>
</feature>
<protein>
    <submittedName>
        <fullName evidence="8">TonB-dependent receptor</fullName>
    </submittedName>
</protein>
<feature type="signal peptide" evidence="5">
    <location>
        <begin position="1"/>
        <end position="31"/>
    </location>
</feature>
<evidence type="ECO:0000256" key="1">
    <source>
        <dbReference type="ARBA" id="ARBA00004442"/>
    </source>
</evidence>
<feature type="domain" description="TonB-dependent receptor-like beta-barrel" evidence="6">
    <location>
        <begin position="496"/>
        <end position="975"/>
    </location>
</feature>
<dbReference type="AlphaFoldDB" id="A0A2K8MEV8"/>
<dbReference type="SUPFAM" id="SSF56935">
    <property type="entry name" value="Porins"/>
    <property type="match status" value="1"/>
</dbReference>
<evidence type="ECO:0000256" key="3">
    <source>
        <dbReference type="ARBA" id="ARBA00023237"/>
    </source>
</evidence>
<name>A0A2K8MEV8_9SPHN</name>
<dbReference type="Gene3D" id="2.170.130.10">
    <property type="entry name" value="TonB-dependent receptor, plug domain"/>
    <property type="match status" value="1"/>
</dbReference>
<keyword evidence="9" id="KW-1185">Reference proteome</keyword>
<dbReference type="InterPro" id="IPR000531">
    <property type="entry name" value="Beta-barrel_TonB"/>
</dbReference>
<keyword evidence="5" id="KW-0732">Signal</keyword>
<keyword evidence="8" id="KW-0675">Receptor</keyword>
<keyword evidence="4" id="KW-0798">TonB box</keyword>
<dbReference type="CDD" id="cd01347">
    <property type="entry name" value="ligand_gated_channel"/>
    <property type="match status" value="1"/>
</dbReference>
<gene>
    <name evidence="8" type="ORF">CVN68_10805</name>
</gene>
<dbReference type="InterPro" id="IPR037066">
    <property type="entry name" value="Plug_dom_sf"/>
</dbReference>
<dbReference type="InterPro" id="IPR012910">
    <property type="entry name" value="Plug_dom"/>
</dbReference>
<feature type="domain" description="TonB-dependent receptor plug" evidence="7">
    <location>
        <begin position="69"/>
        <end position="183"/>
    </location>
</feature>
<dbReference type="Proteomes" id="UP000229081">
    <property type="component" value="Chromosome"/>
</dbReference>
<dbReference type="NCBIfam" id="TIGR01782">
    <property type="entry name" value="TonB-Xanth-Caul"/>
    <property type="match status" value="1"/>
</dbReference>
<evidence type="ECO:0000259" key="6">
    <source>
        <dbReference type="Pfam" id="PF00593"/>
    </source>
</evidence>
<comment type="similarity">
    <text evidence="4">Belongs to the TonB-dependent receptor family.</text>
</comment>
<sequence length="1009" mass="109033">MRLSSNSRVRGAGVSGAALVVALAWTPVAMAQDAPAADPAAQQGTETTDEGEIVVQGFRASLNTALNIKREETASVDTIVAEDIGKFPDSNLAESMQRVPGVALSRGDGGEGRNISVRGLGAQFTRVRINGMEGTAQTGSSDVYGAGNSGRSFDFNVFPTEIFSSLAVRKTTSADVEEGSLGATVDLNAPKPMNFDKDFVFSATARGVYNTISKKVDPRASLIVSKKLNDSWGVLASVAYQKRHIREVGYSAVDVLSANANGLDTDGNGPIPILPYCTPVGGFVQNGVTYVSPTTTTANSGVNIGANAANCSAGNPRTSTQAAYATVFNLRRADAAAIPGSGAFLPRLPRYVNSEQDTKRIGGTLTIQFTPDDDTDISFDMLYSRYDVERRDNYIAAMSFGRLVNELGQAAVSVRDIQFDENGSLVYGQFDGVNVRSEGLVDHFISDFKQGNLNFRHRFNDTLEITGLFGINQSVWWGPKRFQTFMDAIHTDNFTIDFRDGGAVPKIGFGFDVANPANFQYGPRANAGAPVTGGFSFQGKPSKAQTDNGTFELNTLWNVDDGLKFKVGGQYRDSDFNSYNLAPYTADLAIRPLPAGTNLASITRQISGLDNLWGNGAPASWAAIDPDKWDALYDLDAVRFCDVDCGGSRARVREEVKSVYAMATFNTEGLFPLTLRGDVGVRYVRTDMLASGYVPITAASSPTGTRRVYTQVNRGYTDWLPSANVVWEINRDLFLRLAAAKVMSRPDLPSLTPTSSITATTQSGTINNPFLEPIRADTFDASLEWYFKPGSLLSIAYFRKDIKTFVQRITSRIQFSELGLPAELLAGTPSTPSDFFNVSQPFNTPGGPLEGVEVNAQVQLDFLPGFLGNFGVLANYTRVTSTIDYCLTSVNGVCTVGTTADLIGLSKNTASGTLFYEDSKFSIRGTASYRDRYIRGIPGPAGSDLQGNSPNLFVDASASYAVTDNVKVILEAQNLTDERNNLYIDSTRRDTLFQTRIGRTFNFGVNFQF</sequence>
<dbReference type="Pfam" id="PF07715">
    <property type="entry name" value="Plug"/>
    <property type="match status" value="1"/>
</dbReference>
<keyword evidence="3" id="KW-0998">Cell outer membrane</keyword>
<dbReference type="PANTHER" id="PTHR40980">
    <property type="entry name" value="PLUG DOMAIN-CONTAINING PROTEIN"/>
    <property type="match status" value="1"/>
</dbReference>
<dbReference type="PANTHER" id="PTHR40980:SF3">
    <property type="entry name" value="TONB-DEPENDENT RECEPTOR-LIKE BETA-BARREL DOMAIN-CONTAINING PROTEIN"/>
    <property type="match status" value="1"/>
</dbReference>
<dbReference type="Gene3D" id="2.40.170.20">
    <property type="entry name" value="TonB-dependent receptor, beta-barrel domain"/>
    <property type="match status" value="1"/>
</dbReference>
<accession>A0A2K8MEV8</accession>
<dbReference type="RefSeq" id="WP_100282211.1">
    <property type="nucleotide sequence ID" value="NZ_CP024923.1"/>
</dbReference>
<organism evidence="8 9">
    <name type="scientific">Sphingomonas psychrotolerans</name>
    <dbReference type="NCBI Taxonomy" id="1327635"/>
    <lineage>
        <taxon>Bacteria</taxon>
        <taxon>Pseudomonadati</taxon>
        <taxon>Pseudomonadota</taxon>
        <taxon>Alphaproteobacteria</taxon>
        <taxon>Sphingomonadales</taxon>
        <taxon>Sphingomonadaceae</taxon>
        <taxon>Sphingomonas</taxon>
    </lineage>
</organism>
<dbReference type="InterPro" id="IPR036942">
    <property type="entry name" value="Beta-barrel_TonB_sf"/>
</dbReference>
<dbReference type="Pfam" id="PF00593">
    <property type="entry name" value="TonB_dep_Rec_b-barrel"/>
    <property type="match status" value="1"/>
</dbReference>
<proteinExistence type="inferred from homology"/>